<proteinExistence type="predicted"/>
<accession>A0A699X0F4</accession>
<feature type="non-terminal residue" evidence="2">
    <location>
        <position position="1"/>
    </location>
</feature>
<protein>
    <submittedName>
        <fullName evidence="2">Uncharacterized protein</fullName>
    </submittedName>
</protein>
<feature type="compositionally biased region" description="Basic and acidic residues" evidence="1">
    <location>
        <begin position="1"/>
        <end position="23"/>
    </location>
</feature>
<evidence type="ECO:0000256" key="1">
    <source>
        <dbReference type="SAM" id="MobiDB-lite"/>
    </source>
</evidence>
<dbReference type="AlphaFoldDB" id="A0A699X0F4"/>
<gene>
    <name evidence="2" type="ORF">Tci_924908</name>
</gene>
<name>A0A699X0F4_TANCI</name>
<feature type="region of interest" description="Disordered" evidence="1">
    <location>
        <begin position="1"/>
        <end position="105"/>
    </location>
</feature>
<comment type="caution">
    <text evidence="2">The sequence shown here is derived from an EMBL/GenBank/DDBJ whole genome shotgun (WGS) entry which is preliminary data.</text>
</comment>
<dbReference type="EMBL" id="BKCJ011788200">
    <property type="protein sequence ID" value="GFD52939.1"/>
    <property type="molecule type" value="Genomic_DNA"/>
</dbReference>
<organism evidence="2">
    <name type="scientific">Tanacetum cinerariifolium</name>
    <name type="common">Dalmatian daisy</name>
    <name type="synonym">Chrysanthemum cinerariifolium</name>
    <dbReference type="NCBI Taxonomy" id="118510"/>
    <lineage>
        <taxon>Eukaryota</taxon>
        <taxon>Viridiplantae</taxon>
        <taxon>Streptophyta</taxon>
        <taxon>Embryophyta</taxon>
        <taxon>Tracheophyta</taxon>
        <taxon>Spermatophyta</taxon>
        <taxon>Magnoliopsida</taxon>
        <taxon>eudicotyledons</taxon>
        <taxon>Gunneridae</taxon>
        <taxon>Pentapetalae</taxon>
        <taxon>asterids</taxon>
        <taxon>campanulids</taxon>
        <taxon>Asterales</taxon>
        <taxon>Asteraceae</taxon>
        <taxon>Asteroideae</taxon>
        <taxon>Anthemideae</taxon>
        <taxon>Anthemidinae</taxon>
        <taxon>Tanacetum</taxon>
    </lineage>
</organism>
<sequence>VHRVDVDQNRHGNGDDDARHQVDVEQPVPGRNVGNPATDDRAQRGGQRGDGANGRRGNDPLFAGEKHERRGEHHRDHRTAQKPLQRPKRDHALDIPGQTAQQAGE</sequence>
<evidence type="ECO:0000313" key="2">
    <source>
        <dbReference type="EMBL" id="GFD52939.1"/>
    </source>
</evidence>
<feature type="non-terminal residue" evidence="2">
    <location>
        <position position="105"/>
    </location>
</feature>
<feature type="compositionally biased region" description="Basic and acidic residues" evidence="1">
    <location>
        <begin position="64"/>
        <end position="74"/>
    </location>
</feature>
<reference evidence="2" key="1">
    <citation type="journal article" date="2019" name="Sci. Rep.">
        <title>Draft genome of Tanacetum cinerariifolium, the natural source of mosquito coil.</title>
        <authorList>
            <person name="Yamashiro T."/>
            <person name="Shiraishi A."/>
            <person name="Satake H."/>
            <person name="Nakayama K."/>
        </authorList>
    </citation>
    <scope>NUCLEOTIDE SEQUENCE</scope>
</reference>